<protein>
    <submittedName>
        <fullName evidence="3">MCE family protein</fullName>
    </submittedName>
</protein>
<reference evidence="3 4" key="1">
    <citation type="submission" date="2020-04" db="EMBL/GenBank/DDBJ databases">
        <title>Novel species.</title>
        <authorList>
            <person name="Teo W.F.A."/>
            <person name="Lipun K."/>
            <person name="Srisuk N."/>
            <person name="Duangmal K."/>
        </authorList>
    </citation>
    <scope>NUCLEOTIDE SEQUENCE [LARGE SCALE GENOMIC DNA]</scope>
    <source>
        <strain evidence="3 4">K13G38</strain>
    </source>
</reference>
<evidence type="ECO:0000256" key="1">
    <source>
        <dbReference type="SAM" id="MobiDB-lite"/>
    </source>
</evidence>
<proteinExistence type="predicted"/>
<name>A0ABX1J368_9PSEU</name>
<dbReference type="InterPro" id="IPR052336">
    <property type="entry name" value="MlaD_Phospholipid_Transporter"/>
</dbReference>
<dbReference type="EMBL" id="JAAXLS010000008">
    <property type="protein sequence ID" value="NKQ54228.1"/>
    <property type="molecule type" value="Genomic_DNA"/>
</dbReference>
<evidence type="ECO:0000313" key="3">
    <source>
        <dbReference type="EMBL" id="NKQ54228.1"/>
    </source>
</evidence>
<sequence>MRRLIWVMVAVAVVAGVVTVLLHQDDYELHVVMPTASGTFVGARTTIEGQQVGQVTAIAVRGDKAEITVTVDSDHAPMHAGTSARIDWNSVLGVRTVELLPGPSNNPELPSGRTVFSDTQRVELDDVLAALDAPTRQHVQSLVGQLQQTLQGRENDLNGTLRTAGPMVAALADVLRGVGQDGPAIRGLITQLDQLVGTLDNRHNELSGTVTDLHQLVSQLASRAGQLQAALGELPSTLRAGTDAFQRVPSAVDATVPLLRDLRPTADQLPALAQNLSPVLTRLGPTVAALRPTLTAAQSLLDTTPGLLDSADATVPGVTQAVQSLSPAVSFLRPYTPEVVGFVTNWTSLFSNMNASGHLGRALVTESASSVNNNPGLVPPGMQQDPRPAPGSLAGQPWTDANGDGIR</sequence>
<evidence type="ECO:0000259" key="2">
    <source>
        <dbReference type="Pfam" id="PF02470"/>
    </source>
</evidence>
<dbReference type="Pfam" id="PF02470">
    <property type="entry name" value="MlaD"/>
    <property type="match status" value="1"/>
</dbReference>
<feature type="domain" description="Mce/MlaD" evidence="2">
    <location>
        <begin position="27"/>
        <end position="102"/>
    </location>
</feature>
<feature type="region of interest" description="Disordered" evidence="1">
    <location>
        <begin position="369"/>
        <end position="407"/>
    </location>
</feature>
<dbReference type="PANTHER" id="PTHR33371">
    <property type="entry name" value="INTERMEMBRANE PHOSPHOLIPID TRANSPORT SYSTEM BINDING PROTEIN MLAD-RELATED"/>
    <property type="match status" value="1"/>
</dbReference>
<dbReference type="InterPro" id="IPR003399">
    <property type="entry name" value="Mce/MlaD"/>
</dbReference>
<dbReference type="RefSeq" id="WP_168515890.1">
    <property type="nucleotide sequence ID" value="NZ_JAAXLS010000008.1"/>
</dbReference>
<organism evidence="3 4">
    <name type="scientific">Amycolatopsis acididurans</name>
    <dbReference type="NCBI Taxonomy" id="2724524"/>
    <lineage>
        <taxon>Bacteria</taxon>
        <taxon>Bacillati</taxon>
        <taxon>Actinomycetota</taxon>
        <taxon>Actinomycetes</taxon>
        <taxon>Pseudonocardiales</taxon>
        <taxon>Pseudonocardiaceae</taxon>
        <taxon>Amycolatopsis</taxon>
    </lineage>
</organism>
<dbReference type="PANTHER" id="PTHR33371:SF4">
    <property type="entry name" value="INTERMEMBRANE PHOSPHOLIPID TRANSPORT SYSTEM BINDING PROTEIN MLAD"/>
    <property type="match status" value="1"/>
</dbReference>
<comment type="caution">
    <text evidence="3">The sequence shown here is derived from an EMBL/GenBank/DDBJ whole genome shotgun (WGS) entry which is preliminary data.</text>
</comment>
<evidence type="ECO:0000313" key="4">
    <source>
        <dbReference type="Proteomes" id="UP000715441"/>
    </source>
</evidence>
<dbReference type="Proteomes" id="UP000715441">
    <property type="component" value="Unassembled WGS sequence"/>
</dbReference>
<keyword evidence="4" id="KW-1185">Reference proteome</keyword>
<accession>A0ABX1J368</accession>
<gene>
    <name evidence="3" type="ORF">HFP15_15170</name>
</gene>